<comment type="caution">
    <text evidence="9">The sequence shown here is derived from an EMBL/GenBank/DDBJ whole genome shotgun (WGS) entry which is preliminary data.</text>
</comment>
<feature type="compositionally biased region" description="Basic and acidic residues" evidence="6">
    <location>
        <begin position="339"/>
        <end position="348"/>
    </location>
</feature>
<dbReference type="InterPro" id="IPR013083">
    <property type="entry name" value="Znf_RING/FYVE/PHD"/>
</dbReference>
<keyword evidence="2 4" id="KW-0863">Zinc-finger</keyword>
<dbReference type="Proteomes" id="UP000807306">
    <property type="component" value="Unassembled WGS sequence"/>
</dbReference>
<dbReference type="Pfam" id="PF13923">
    <property type="entry name" value="zf-C3HC4_2"/>
    <property type="match status" value="1"/>
</dbReference>
<dbReference type="AlphaFoldDB" id="A0A9P6JVI1"/>
<feature type="compositionally biased region" description="Polar residues" evidence="6">
    <location>
        <begin position="254"/>
        <end position="277"/>
    </location>
</feature>
<dbReference type="PROSITE" id="PS50089">
    <property type="entry name" value="ZF_RING_2"/>
    <property type="match status" value="1"/>
</dbReference>
<gene>
    <name evidence="9" type="ORF">CPB83DRAFT_841788</name>
</gene>
<evidence type="ECO:0000313" key="9">
    <source>
        <dbReference type="EMBL" id="KAF9535457.1"/>
    </source>
</evidence>
<dbReference type="InterPro" id="IPR001293">
    <property type="entry name" value="Znf_TRAF"/>
</dbReference>
<evidence type="ECO:0000256" key="1">
    <source>
        <dbReference type="ARBA" id="ARBA00022723"/>
    </source>
</evidence>
<feature type="domain" description="RING-type" evidence="7">
    <location>
        <begin position="16"/>
        <end position="55"/>
    </location>
</feature>
<dbReference type="SMART" id="SM00184">
    <property type="entry name" value="RING"/>
    <property type="match status" value="1"/>
</dbReference>
<evidence type="ECO:0000256" key="2">
    <source>
        <dbReference type="ARBA" id="ARBA00022771"/>
    </source>
</evidence>
<dbReference type="PANTHER" id="PTHR10131">
    <property type="entry name" value="TNF RECEPTOR ASSOCIATED FACTOR"/>
    <property type="match status" value="1"/>
</dbReference>
<keyword evidence="3 4" id="KW-0862">Zinc</keyword>
<dbReference type="SUPFAM" id="SSF49599">
    <property type="entry name" value="TRAF domain-like"/>
    <property type="match status" value="1"/>
</dbReference>
<evidence type="ECO:0000256" key="5">
    <source>
        <dbReference type="SAM" id="Coils"/>
    </source>
</evidence>
<evidence type="ECO:0000313" key="10">
    <source>
        <dbReference type="Proteomes" id="UP000807306"/>
    </source>
</evidence>
<dbReference type="OrthoDB" id="1630758at2759"/>
<evidence type="ECO:0008006" key="11">
    <source>
        <dbReference type="Google" id="ProtNLM"/>
    </source>
</evidence>
<feature type="compositionally biased region" description="Polar residues" evidence="6">
    <location>
        <begin position="161"/>
        <end position="173"/>
    </location>
</feature>
<feature type="coiled-coil region" evidence="5">
    <location>
        <begin position="398"/>
        <end position="425"/>
    </location>
</feature>
<evidence type="ECO:0000256" key="6">
    <source>
        <dbReference type="SAM" id="MobiDB-lite"/>
    </source>
</evidence>
<sequence length="523" mass="57345">MSVFNYIETPNPNLICCICHAPFTSPVTTRTCFHTFCQDCILQALSHAAICPIDRTPLRVEGIGRAGGIIESLVDELLVSCPHLDTGCTVTTQRQLMAHHLMEECMFAEVECPVLGCGQRVTRNRMGRHGKETHHDDRLQEREEEERKNARASKNEKEDNSSGSEPLKSIQNEEPNKVTLLTEHNILLLHRVASLEGTVRELKREMEAVRSVLGPWLRVSQAQSTFQIHQRHQSLSSASGIPGSIDLSVPHTPLESNSALQIAPPTSTSHGILQQAHSRSRSIPGPSMTTPSSELPTGMQPSSASGSGSPQRSTSTNGSPEYFLERESEQRVVPQPSHRQLENEAPQTRHDDVFFASSFPDFHQDDMHGPGDPHYLNTGESSSNLNHNNNATRRTGAFSTLESALADLEAARQRTELRVTNIETSTGRTEMSLSSLANENLRMGEELMGLRAGVHGLRMQMGNLLMERDRERGGVVSGLGGMAMGGMPVPIPLMMPGRGPGINSMSGEPLDQSHRFGLSITKL</sequence>
<accession>A0A9P6JVI1</accession>
<feature type="zinc finger region" description="TRAF-type" evidence="4">
    <location>
        <begin position="79"/>
        <end position="126"/>
    </location>
</feature>
<dbReference type="PROSITE" id="PS50145">
    <property type="entry name" value="ZF_TRAF"/>
    <property type="match status" value="1"/>
</dbReference>
<evidence type="ECO:0000259" key="7">
    <source>
        <dbReference type="PROSITE" id="PS50089"/>
    </source>
</evidence>
<name>A0A9P6JVI1_9AGAR</name>
<dbReference type="PANTHER" id="PTHR10131:SF94">
    <property type="entry name" value="TNF RECEPTOR-ASSOCIATED FACTOR 4"/>
    <property type="match status" value="1"/>
</dbReference>
<keyword evidence="5" id="KW-0175">Coiled coil</keyword>
<dbReference type="InterPro" id="IPR017907">
    <property type="entry name" value="Znf_RING_CS"/>
</dbReference>
<dbReference type="Gene3D" id="3.30.40.10">
    <property type="entry name" value="Zinc/RING finger domain, C3HC4 (zinc finger)"/>
    <property type="match status" value="2"/>
</dbReference>
<protein>
    <recommendedName>
        <fullName evidence="11">RING-type domain-containing protein</fullName>
    </recommendedName>
</protein>
<evidence type="ECO:0000256" key="3">
    <source>
        <dbReference type="ARBA" id="ARBA00022833"/>
    </source>
</evidence>
<feature type="compositionally biased region" description="Basic and acidic residues" evidence="6">
    <location>
        <begin position="129"/>
        <end position="160"/>
    </location>
</feature>
<feature type="region of interest" description="Disordered" evidence="6">
    <location>
        <begin position="126"/>
        <end position="174"/>
    </location>
</feature>
<feature type="compositionally biased region" description="Low complexity" evidence="6">
    <location>
        <begin position="300"/>
        <end position="316"/>
    </location>
</feature>
<keyword evidence="1 4" id="KW-0479">Metal-binding</keyword>
<evidence type="ECO:0000259" key="8">
    <source>
        <dbReference type="PROSITE" id="PS50145"/>
    </source>
</evidence>
<dbReference type="SUPFAM" id="SSF57850">
    <property type="entry name" value="RING/U-box"/>
    <property type="match status" value="1"/>
</dbReference>
<evidence type="ECO:0000256" key="4">
    <source>
        <dbReference type="PROSITE-ProRule" id="PRU00207"/>
    </source>
</evidence>
<feature type="compositionally biased region" description="Polar residues" evidence="6">
    <location>
        <begin position="230"/>
        <end position="239"/>
    </location>
</feature>
<organism evidence="9 10">
    <name type="scientific">Crepidotus variabilis</name>
    <dbReference type="NCBI Taxonomy" id="179855"/>
    <lineage>
        <taxon>Eukaryota</taxon>
        <taxon>Fungi</taxon>
        <taxon>Dikarya</taxon>
        <taxon>Basidiomycota</taxon>
        <taxon>Agaricomycotina</taxon>
        <taxon>Agaricomycetes</taxon>
        <taxon>Agaricomycetidae</taxon>
        <taxon>Agaricales</taxon>
        <taxon>Agaricineae</taxon>
        <taxon>Crepidotaceae</taxon>
        <taxon>Crepidotus</taxon>
    </lineage>
</organism>
<dbReference type="InterPro" id="IPR001841">
    <property type="entry name" value="Znf_RING"/>
</dbReference>
<keyword evidence="10" id="KW-1185">Reference proteome</keyword>
<reference evidence="9" key="1">
    <citation type="submission" date="2020-11" db="EMBL/GenBank/DDBJ databases">
        <authorList>
            <consortium name="DOE Joint Genome Institute"/>
            <person name="Ahrendt S."/>
            <person name="Riley R."/>
            <person name="Andreopoulos W."/>
            <person name="Labutti K."/>
            <person name="Pangilinan J."/>
            <person name="Ruiz-Duenas F.J."/>
            <person name="Barrasa J.M."/>
            <person name="Sanchez-Garcia M."/>
            <person name="Camarero S."/>
            <person name="Miyauchi S."/>
            <person name="Serrano A."/>
            <person name="Linde D."/>
            <person name="Babiker R."/>
            <person name="Drula E."/>
            <person name="Ayuso-Fernandez I."/>
            <person name="Pacheco R."/>
            <person name="Padilla G."/>
            <person name="Ferreira P."/>
            <person name="Barriuso J."/>
            <person name="Kellner H."/>
            <person name="Castanera R."/>
            <person name="Alfaro M."/>
            <person name="Ramirez L."/>
            <person name="Pisabarro A.G."/>
            <person name="Kuo A."/>
            <person name="Tritt A."/>
            <person name="Lipzen A."/>
            <person name="He G."/>
            <person name="Yan M."/>
            <person name="Ng V."/>
            <person name="Cullen D."/>
            <person name="Martin F."/>
            <person name="Rosso M.-N."/>
            <person name="Henrissat B."/>
            <person name="Hibbett D."/>
            <person name="Martinez A.T."/>
            <person name="Grigoriev I.V."/>
        </authorList>
    </citation>
    <scope>NUCLEOTIDE SEQUENCE</scope>
    <source>
        <strain evidence="9">CBS 506.95</strain>
    </source>
</reference>
<feature type="domain" description="TRAF-type" evidence="8">
    <location>
        <begin position="79"/>
        <end position="126"/>
    </location>
</feature>
<dbReference type="PROSITE" id="PS00518">
    <property type="entry name" value="ZF_RING_1"/>
    <property type="match status" value="1"/>
</dbReference>
<proteinExistence type="predicted"/>
<dbReference type="GO" id="GO:0008270">
    <property type="term" value="F:zinc ion binding"/>
    <property type="evidence" value="ECO:0007669"/>
    <property type="project" value="UniProtKB-KW"/>
</dbReference>
<feature type="region of interest" description="Disordered" evidence="6">
    <location>
        <begin position="230"/>
        <end position="348"/>
    </location>
</feature>
<dbReference type="EMBL" id="MU157824">
    <property type="protein sequence ID" value="KAF9535457.1"/>
    <property type="molecule type" value="Genomic_DNA"/>
</dbReference>